<accession>A0A0N5BL49</accession>
<feature type="domain" description="Acyl-CoA oxidase/dehydrogenase middle" evidence="17">
    <location>
        <begin position="148"/>
        <end position="256"/>
    </location>
</feature>
<organism evidence="20 21">
    <name type="scientific">Strongyloides papillosus</name>
    <name type="common">Intestinal threadworm</name>
    <dbReference type="NCBI Taxonomy" id="174720"/>
    <lineage>
        <taxon>Eukaryota</taxon>
        <taxon>Metazoa</taxon>
        <taxon>Ecdysozoa</taxon>
        <taxon>Nematoda</taxon>
        <taxon>Chromadorea</taxon>
        <taxon>Rhabditida</taxon>
        <taxon>Tylenchina</taxon>
        <taxon>Panagrolaimomorpha</taxon>
        <taxon>Strongyloidoidea</taxon>
        <taxon>Strongyloididae</taxon>
        <taxon>Strongyloides</taxon>
    </lineage>
</organism>
<evidence type="ECO:0000256" key="12">
    <source>
        <dbReference type="ARBA" id="ARBA00023140"/>
    </source>
</evidence>
<evidence type="ECO:0000256" key="2">
    <source>
        <dbReference type="ARBA" id="ARBA00004275"/>
    </source>
</evidence>
<dbReference type="FunFam" id="1.10.540.10:FF:000006">
    <property type="entry name" value="Acyl-coenzyme A oxidase"/>
    <property type="match status" value="1"/>
</dbReference>
<evidence type="ECO:0000256" key="15">
    <source>
        <dbReference type="PIRSR" id="PIRSR000168-2"/>
    </source>
</evidence>
<protein>
    <recommendedName>
        <fullName evidence="13">Acyl-coenzyme A oxidase</fullName>
    </recommendedName>
</protein>
<dbReference type="Proteomes" id="UP000046392">
    <property type="component" value="Unplaced"/>
</dbReference>
<dbReference type="InterPro" id="IPR002655">
    <property type="entry name" value="Acyl-CoA_oxidase_C"/>
</dbReference>
<dbReference type="Gene3D" id="1.10.540.10">
    <property type="entry name" value="Acyl-CoA dehydrogenase/oxidase, N-terminal domain"/>
    <property type="match status" value="1"/>
</dbReference>
<evidence type="ECO:0000256" key="7">
    <source>
        <dbReference type="ARBA" id="ARBA00022827"/>
    </source>
</evidence>
<keyword evidence="8" id="KW-0276">Fatty acid metabolism</keyword>
<dbReference type="GO" id="GO:0033540">
    <property type="term" value="P:fatty acid beta-oxidation using acyl-CoA oxidase"/>
    <property type="evidence" value="ECO:0007669"/>
    <property type="project" value="TreeGrafter"/>
</dbReference>
<evidence type="ECO:0000256" key="5">
    <source>
        <dbReference type="ARBA" id="ARBA00022630"/>
    </source>
</evidence>
<dbReference type="SUPFAM" id="SSF56645">
    <property type="entry name" value="Acyl-CoA dehydrogenase NM domain-like"/>
    <property type="match status" value="1"/>
</dbReference>
<dbReference type="InterPro" id="IPR036250">
    <property type="entry name" value="AcylCo_DH-like_C"/>
</dbReference>
<proteinExistence type="inferred from homology"/>
<keyword evidence="5 13" id="KW-0285">Flavoprotein</keyword>
<dbReference type="SUPFAM" id="SSF47203">
    <property type="entry name" value="Acyl-CoA dehydrogenase C-terminal domain-like"/>
    <property type="match status" value="2"/>
</dbReference>
<dbReference type="PIRSF" id="PIRSF000168">
    <property type="entry name" value="Acyl-CoA_oxidase"/>
    <property type="match status" value="1"/>
</dbReference>
<feature type="domain" description="Acyl-CoA oxidase C-alpha1" evidence="19">
    <location>
        <begin position="287"/>
        <end position="449"/>
    </location>
</feature>
<evidence type="ECO:0000256" key="8">
    <source>
        <dbReference type="ARBA" id="ARBA00022832"/>
    </source>
</evidence>
<feature type="binding site" evidence="15">
    <location>
        <position position="190"/>
    </location>
    <ligand>
        <name>FAD</name>
        <dbReference type="ChEBI" id="CHEBI:57692"/>
    </ligand>
</feature>
<dbReference type="PANTHER" id="PTHR10909">
    <property type="entry name" value="ELECTRON TRANSPORT OXIDOREDUCTASE"/>
    <property type="match status" value="1"/>
</dbReference>
<dbReference type="Pfam" id="PF14749">
    <property type="entry name" value="Acyl-CoA_ox_N"/>
    <property type="match status" value="1"/>
</dbReference>
<evidence type="ECO:0000259" key="17">
    <source>
        <dbReference type="Pfam" id="PF02770"/>
    </source>
</evidence>
<dbReference type="GO" id="GO:0005777">
    <property type="term" value="C:peroxisome"/>
    <property type="evidence" value="ECO:0007669"/>
    <property type="project" value="UniProtKB-SubCell"/>
</dbReference>
<name>A0A0N5BL49_STREA</name>
<dbReference type="InterPro" id="IPR055060">
    <property type="entry name" value="ACOX_C_alpha1"/>
</dbReference>
<evidence type="ECO:0000256" key="10">
    <source>
        <dbReference type="ARBA" id="ARBA00023002"/>
    </source>
</evidence>
<dbReference type="PANTHER" id="PTHR10909:SF351">
    <property type="entry name" value="ACYL-COENZYME A OXIDASE"/>
    <property type="match status" value="1"/>
</dbReference>
<comment type="subcellular location">
    <subcellularLocation>
        <location evidence="2">Peroxisome</location>
    </subcellularLocation>
</comment>
<dbReference type="WBParaSite" id="SPAL_0000665100.2">
    <property type="protein sequence ID" value="SPAL_0000665100.2"/>
    <property type="gene ID" value="SPAL_0000665100"/>
</dbReference>
<feature type="domain" description="Acyl-CoA oxidase C-terminal" evidence="16">
    <location>
        <begin position="489"/>
        <end position="665"/>
    </location>
</feature>
<evidence type="ECO:0000313" key="20">
    <source>
        <dbReference type="Proteomes" id="UP000046392"/>
    </source>
</evidence>
<keyword evidence="10" id="KW-0560">Oxidoreductase</keyword>
<dbReference type="Pfam" id="PF02770">
    <property type="entry name" value="Acyl-CoA_dh_M"/>
    <property type="match status" value="1"/>
</dbReference>
<keyword evidence="12" id="KW-0576">Peroxisome</keyword>
<dbReference type="FunFam" id="1.20.140.10:FF:000005">
    <property type="entry name" value="Acyl-coenzyme A oxidase"/>
    <property type="match status" value="1"/>
</dbReference>
<evidence type="ECO:0000256" key="1">
    <source>
        <dbReference type="ARBA" id="ARBA00001974"/>
    </source>
</evidence>
<reference evidence="21" key="1">
    <citation type="submission" date="2017-02" db="UniProtKB">
        <authorList>
            <consortium name="WormBaseParasite"/>
        </authorList>
    </citation>
    <scope>IDENTIFICATION</scope>
</reference>
<evidence type="ECO:0000256" key="13">
    <source>
        <dbReference type="PIRNR" id="PIRNR000168"/>
    </source>
</evidence>
<evidence type="ECO:0000256" key="6">
    <source>
        <dbReference type="ARBA" id="ARBA00022741"/>
    </source>
</evidence>
<dbReference type="STRING" id="174720.A0A0N5BL49"/>
<evidence type="ECO:0000259" key="19">
    <source>
        <dbReference type="Pfam" id="PF22924"/>
    </source>
</evidence>
<dbReference type="GO" id="GO:0055088">
    <property type="term" value="P:lipid homeostasis"/>
    <property type="evidence" value="ECO:0007669"/>
    <property type="project" value="TreeGrafter"/>
</dbReference>
<keyword evidence="20" id="KW-1185">Reference proteome</keyword>
<evidence type="ECO:0000256" key="4">
    <source>
        <dbReference type="ARBA" id="ARBA00006288"/>
    </source>
</evidence>
<dbReference type="InterPro" id="IPR012258">
    <property type="entry name" value="Acyl-CoA_oxidase"/>
</dbReference>
<feature type="active site" description="Proton acceptor" evidence="14">
    <location>
        <position position="434"/>
    </location>
</feature>
<dbReference type="GO" id="GO:0071949">
    <property type="term" value="F:FAD binding"/>
    <property type="evidence" value="ECO:0007669"/>
    <property type="project" value="InterPro"/>
</dbReference>
<evidence type="ECO:0000256" key="9">
    <source>
        <dbReference type="ARBA" id="ARBA00022840"/>
    </source>
</evidence>
<dbReference type="InterPro" id="IPR006091">
    <property type="entry name" value="Acyl-CoA_Oxase/DH_mid-dom"/>
</dbReference>
<dbReference type="Gene3D" id="2.40.110.10">
    <property type="entry name" value="Butyryl-CoA Dehydrogenase, subunit A, domain 2"/>
    <property type="match status" value="1"/>
</dbReference>
<dbReference type="GO" id="GO:0005504">
    <property type="term" value="F:fatty acid binding"/>
    <property type="evidence" value="ECO:0007669"/>
    <property type="project" value="TreeGrafter"/>
</dbReference>
<dbReference type="GO" id="GO:0003997">
    <property type="term" value="F:acyl-CoA oxidase activity"/>
    <property type="evidence" value="ECO:0007669"/>
    <property type="project" value="InterPro"/>
</dbReference>
<dbReference type="InterPro" id="IPR046373">
    <property type="entry name" value="Acyl-CoA_Oxase/DH_mid-dom_sf"/>
</dbReference>
<sequence>MMKGHLIKKGDNPDITKERKTTTFCVNKMAEFIHEGADNVRRRQEILEYVERHPELGDKIPVEFMTREERIDRNAQRAVAMTDHADCIDGSDFFGEGMYYQTLVMGRDFHGMLLHYSMFLQCIQSQCTEEQLDKWLPLTVLRGIIGTYAQTELGHGTNLKKLETTATYDPKTQEFILNSPTISAAKWWPGGLGKTCNYAVVMAQLFINGENKGPHPFIVQLRDLDNHMPLPGVTIGDIGPKLGVNGADNGFLMFKNFRIPRENMLMKHAKVLPNGEYVPPRHSKLGYGTMVFTRSIMIRDQAFMLAAATVIATRYSAIRRQGEIIENEGEVQIMDYQTQQYRIFPQIARAFAFLLAASEIRDMYLNYMEKSQTSSDISLLGELHSLSCGLKAIISFETAQGIEQCRLSCGGHGYSDASGLPQLYTFAVGGCTYEGENIVMLLQVAKILMKTVKGIKDGTAKLASITEYLKRNSDSKSQFRDYRTTSGDVIINDFENIARNQIYSAYERFNDNLKHFTYEEAVNKTGIEMCKGTRLHVKLYLIKNFYSKIIGIKDDDVRKVITDLWKLYAFDMLSHSTGALKYNNYMDDKQIHNIKEGVCYYLNEIRPNAVGIVDSFHMSDRELHSVLGRRDGNVYENLIEWAKQSQLNRSEVLPTFKKYFEPMMKEGRSKI</sequence>
<keyword evidence="7 13" id="KW-0274">FAD</keyword>
<dbReference type="GO" id="GO:0005524">
    <property type="term" value="F:ATP binding"/>
    <property type="evidence" value="ECO:0007669"/>
    <property type="project" value="UniProtKB-KW"/>
</dbReference>
<dbReference type="Pfam" id="PF01756">
    <property type="entry name" value="ACOX"/>
    <property type="match status" value="1"/>
</dbReference>
<feature type="domain" description="Acyl-coenzyme A oxidase N-terminal" evidence="18">
    <location>
        <begin position="26"/>
        <end position="139"/>
    </location>
</feature>
<dbReference type="AlphaFoldDB" id="A0A0N5BL49"/>
<dbReference type="InterPro" id="IPR037069">
    <property type="entry name" value="AcylCoA_DH/ox_N_sf"/>
</dbReference>
<evidence type="ECO:0000313" key="21">
    <source>
        <dbReference type="WBParaSite" id="SPAL_0000665100.2"/>
    </source>
</evidence>
<comment type="similarity">
    <text evidence="4 13">Belongs to the acyl-CoA oxidase family.</text>
</comment>
<dbReference type="InterPro" id="IPR009100">
    <property type="entry name" value="AcylCoA_DH/oxidase_NM_dom_sf"/>
</dbReference>
<evidence type="ECO:0000256" key="3">
    <source>
        <dbReference type="ARBA" id="ARBA00004846"/>
    </source>
</evidence>
<keyword evidence="6" id="KW-0547">Nucleotide-binding</keyword>
<dbReference type="InterPro" id="IPR029320">
    <property type="entry name" value="Acyl-CoA_ox_N"/>
</dbReference>
<dbReference type="FunFam" id="1.20.140.10:FF:000013">
    <property type="entry name" value="Acyl-coenzyme A oxidase"/>
    <property type="match status" value="1"/>
</dbReference>
<evidence type="ECO:0000256" key="11">
    <source>
        <dbReference type="ARBA" id="ARBA00023098"/>
    </source>
</evidence>
<evidence type="ECO:0000256" key="14">
    <source>
        <dbReference type="PIRSR" id="PIRSR000168-1"/>
    </source>
</evidence>
<comment type="cofactor">
    <cofactor evidence="1">
        <name>FAD</name>
        <dbReference type="ChEBI" id="CHEBI:57692"/>
    </cofactor>
</comment>
<keyword evidence="9" id="KW-0067">ATP-binding</keyword>
<dbReference type="FunFam" id="2.40.110.10:FF:000003">
    <property type="entry name" value="Acyl-coenzyme A oxidase"/>
    <property type="match status" value="1"/>
</dbReference>
<feature type="binding site" evidence="15">
    <location>
        <position position="151"/>
    </location>
    <ligand>
        <name>FAD</name>
        <dbReference type="ChEBI" id="CHEBI:57692"/>
    </ligand>
</feature>
<evidence type="ECO:0000259" key="16">
    <source>
        <dbReference type="Pfam" id="PF01756"/>
    </source>
</evidence>
<evidence type="ECO:0000259" key="18">
    <source>
        <dbReference type="Pfam" id="PF14749"/>
    </source>
</evidence>
<dbReference type="Pfam" id="PF22924">
    <property type="entry name" value="ACOX_C_alpha1"/>
    <property type="match status" value="1"/>
</dbReference>
<dbReference type="Gene3D" id="1.20.140.10">
    <property type="entry name" value="Butyryl-CoA Dehydrogenase, subunit A, domain 3"/>
    <property type="match status" value="2"/>
</dbReference>
<comment type="pathway">
    <text evidence="3">Lipid metabolism; peroxisomal fatty acid beta-oxidation.</text>
</comment>
<keyword evidence="11" id="KW-0443">Lipid metabolism</keyword>